<accession>A0A481Z766</accession>
<reference evidence="1" key="1">
    <citation type="journal article" date="2019" name="MBio">
        <title>Virus Genomes from Deep Sea Sediments Expand the Ocean Megavirome and Support Independent Origins of Viral Gigantism.</title>
        <authorList>
            <person name="Backstrom D."/>
            <person name="Yutin N."/>
            <person name="Jorgensen S.L."/>
            <person name="Dharamshi J."/>
            <person name="Homa F."/>
            <person name="Zaremba-Niedwiedzka K."/>
            <person name="Spang A."/>
            <person name="Wolf Y.I."/>
            <person name="Koonin E.V."/>
            <person name="Ettema T.J."/>
        </authorList>
    </citation>
    <scope>NUCLEOTIDE SEQUENCE</scope>
</reference>
<dbReference type="InterPro" id="IPR036047">
    <property type="entry name" value="F-box-like_dom_sf"/>
</dbReference>
<sequence>MEGRELATLDEELLVQILERMNYHEISRWCATNRRFRRLCERNHQVRAIIEQKEGEEGVAQIYLDKEELALLKIMVMMIQTATHFTLMMPKSTLLELLEVIERRDQGLFREEAVHNISIAFFKGYLYEFKDQYVARITSGEISVTILASQFEHILRVALEMDEQGFDLDADVEGHVILFVDGSTAFVPH</sequence>
<name>A0A481Z766_9VIRU</name>
<dbReference type="SUPFAM" id="SSF81383">
    <property type="entry name" value="F-box domain"/>
    <property type="match status" value="1"/>
</dbReference>
<dbReference type="EMBL" id="MK500565">
    <property type="protein sequence ID" value="QBK91698.1"/>
    <property type="molecule type" value="Genomic_DNA"/>
</dbReference>
<proteinExistence type="predicted"/>
<gene>
    <name evidence="1" type="ORF">LCPAC304_00240</name>
</gene>
<protein>
    <recommendedName>
        <fullName evidence="2">F-box domain-containing protein</fullName>
    </recommendedName>
</protein>
<evidence type="ECO:0008006" key="2">
    <source>
        <dbReference type="Google" id="ProtNLM"/>
    </source>
</evidence>
<organism evidence="1">
    <name type="scientific">Pithovirus LCPAC304</name>
    <dbReference type="NCBI Taxonomy" id="2506594"/>
    <lineage>
        <taxon>Viruses</taxon>
        <taxon>Pithoviruses</taxon>
    </lineage>
</organism>
<evidence type="ECO:0000313" key="1">
    <source>
        <dbReference type="EMBL" id="QBK91698.1"/>
    </source>
</evidence>